<gene>
    <name evidence="2" type="ORF">HNQ58_000996</name>
</gene>
<dbReference type="EMBL" id="JACHHX010000005">
    <property type="protein sequence ID" value="MBB5015115.1"/>
    <property type="molecule type" value="Genomic_DNA"/>
</dbReference>
<proteinExistence type="predicted"/>
<evidence type="ECO:0000313" key="3">
    <source>
        <dbReference type="Proteomes" id="UP000519004"/>
    </source>
</evidence>
<organism evidence="2 3">
    <name type="scientific">Rehaibacterium terrae</name>
    <dbReference type="NCBI Taxonomy" id="1341696"/>
    <lineage>
        <taxon>Bacteria</taxon>
        <taxon>Pseudomonadati</taxon>
        <taxon>Pseudomonadota</taxon>
        <taxon>Gammaproteobacteria</taxon>
        <taxon>Lysobacterales</taxon>
        <taxon>Lysobacteraceae</taxon>
        <taxon>Rehaibacterium</taxon>
    </lineage>
</organism>
<dbReference type="RefSeq" id="WP_183947685.1">
    <property type="nucleotide sequence ID" value="NZ_JACHHX010000005.1"/>
</dbReference>
<comment type="caution">
    <text evidence="2">The sequence shown here is derived from an EMBL/GenBank/DDBJ whole genome shotgun (WGS) entry which is preliminary data.</text>
</comment>
<name>A0A7W7XZ55_9GAMM</name>
<dbReference type="AlphaFoldDB" id="A0A7W7XZ55"/>
<keyword evidence="3" id="KW-1185">Reference proteome</keyword>
<sequence length="79" mass="8956">MSGLACADQALACSISSKPPLACGHRDALRGTYRLRMLASSSWWWQKVYDEHWMVSRHGHRSPAQVRRDHHAAVQRMAA</sequence>
<evidence type="ECO:0000313" key="2">
    <source>
        <dbReference type="EMBL" id="MBB5015115.1"/>
    </source>
</evidence>
<accession>A0A7W7XZ55</accession>
<evidence type="ECO:0000256" key="1">
    <source>
        <dbReference type="SAM" id="MobiDB-lite"/>
    </source>
</evidence>
<dbReference type="Proteomes" id="UP000519004">
    <property type="component" value="Unassembled WGS sequence"/>
</dbReference>
<reference evidence="2 3" key="1">
    <citation type="submission" date="2020-08" db="EMBL/GenBank/DDBJ databases">
        <title>Genomic Encyclopedia of Type Strains, Phase IV (KMG-IV): sequencing the most valuable type-strain genomes for metagenomic binning, comparative biology and taxonomic classification.</title>
        <authorList>
            <person name="Goeker M."/>
        </authorList>
    </citation>
    <scope>NUCLEOTIDE SEQUENCE [LARGE SCALE GENOMIC DNA]</scope>
    <source>
        <strain evidence="2 3">DSM 25897</strain>
    </source>
</reference>
<feature type="region of interest" description="Disordered" evidence="1">
    <location>
        <begin position="60"/>
        <end position="79"/>
    </location>
</feature>
<protein>
    <submittedName>
        <fullName evidence="2">Uncharacterized protein</fullName>
    </submittedName>
</protein>